<comment type="caution">
    <text evidence="2">The sequence shown here is derived from an EMBL/GenBank/DDBJ whole genome shotgun (WGS) entry which is preliminary data.</text>
</comment>
<reference evidence="2" key="1">
    <citation type="submission" date="2021-07" db="EMBL/GenBank/DDBJ databases">
        <title>Genomic diversity and antimicrobial resistance of Prevotella spp. isolated from chronic lung disease airways.</title>
        <authorList>
            <person name="Webb K.A."/>
            <person name="Olagoke O.S."/>
            <person name="Baird T."/>
            <person name="Neill J."/>
            <person name="Pham A."/>
            <person name="Wells T.J."/>
            <person name="Ramsay K.A."/>
            <person name="Bell S.C."/>
            <person name="Sarovich D.S."/>
            <person name="Price E.P."/>
        </authorList>
    </citation>
    <scope>NUCLEOTIDE SEQUENCE</scope>
    <source>
        <strain evidence="2">SCHI0047.S.3</strain>
    </source>
</reference>
<sequence length="138" mass="16230">MNQSAELQQVKEYCYNHKLVRPKINWPKFILVVTSYFMLSALLVTASVLLTGHLFLWVVDVSLVLPLLAYGNVLGIVLIEIYQRYASERVRRQCSCQPSCSEYATLAFRKYYWMKALYLTWRRVFFTCAKPGYHLDYP</sequence>
<dbReference type="EMBL" id="JAHXRF010000042">
    <property type="protein sequence ID" value="MBW4867019.1"/>
    <property type="molecule type" value="Genomic_DNA"/>
</dbReference>
<keyword evidence="1" id="KW-0812">Transmembrane</keyword>
<evidence type="ECO:0000313" key="2">
    <source>
        <dbReference type="EMBL" id="MBW4867019.1"/>
    </source>
</evidence>
<protein>
    <submittedName>
        <fullName evidence="2">Membrane protein insertion efficiency factor YidD</fullName>
    </submittedName>
</protein>
<gene>
    <name evidence="2" type="primary">yidD</name>
    <name evidence="2" type="ORF">KZY68_13695</name>
</gene>
<evidence type="ECO:0000256" key="1">
    <source>
        <dbReference type="SAM" id="Phobius"/>
    </source>
</evidence>
<evidence type="ECO:0000313" key="3">
    <source>
        <dbReference type="Proteomes" id="UP001196873"/>
    </source>
</evidence>
<keyword evidence="1" id="KW-0472">Membrane</keyword>
<feature type="transmembrane region" description="Helical" evidence="1">
    <location>
        <begin position="63"/>
        <end position="82"/>
    </location>
</feature>
<dbReference type="SMART" id="SM01234">
    <property type="entry name" value="Haemolytic"/>
    <property type="match status" value="1"/>
</dbReference>
<dbReference type="RefSeq" id="WP_219427764.1">
    <property type="nucleotide sequence ID" value="NZ_JAHXRD010000009.1"/>
</dbReference>
<keyword evidence="1" id="KW-1133">Transmembrane helix</keyword>
<dbReference type="AlphaFoldDB" id="A0AAW4NSL3"/>
<accession>A0AAW4NSL3</accession>
<dbReference type="InterPro" id="IPR002696">
    <property type="entry name" value="Membr_insert_effic_factor_YidD"/>
</dbReference>
<proteinExistence type="predicted"/>
<feature type="transmembrane region" description="Helical" evidence="1">
    <location>
        <begin position="29"/>
        <end position="57"/>
    </location>
</feature>
<dbReference type="Proteomes" id="UP001196873">
    <property type="component" value="Unassembled WGS sequence"/>
</dbReference>
<organism evidence="2 3">
    <name type="scientific">Segatella salivae</name>
    <dbReference type="NCBI Taxonomy" id="228604"/>
    <lineage>
        <taxon>Bacteria</taxon>
        <taxon>Pseudomonadati</taxon>
        <taxon>Bacteroidota</taxon>
        <taxon>Bacteroidia</taxon>
        <taxon>Bacteroidales</taxon>
        <taxon>Prevotellaceae</taxon>
        <taxon>Segatella</taxon>
    </lineage>
</organism>
<name>A0AAW4NSL3_9BACT</name>
<dbReference type="NCBIfam" id="TIGR00278">
    <property type="entry name" value="membrane protein insertion efficiency factor YidD"/>
    <property type="match status" value="1"/>
</dbReference>
<dbReference type="Pfam" id="PF01809">
    <property type="entry name" value="YidD"/>
    <property type="match status" value="1"/>
</dbReference>